<dbReference type="Gene3D" id="1.10.443.20">
    <property type="entry name" value="Centromere DNA-binding protein complex CBF3 subunit, domain 2"/>
    <property type="match status" value="1"/>
</dbReference>
<dbReference type="OrthoDB" id="2649303at2759"/>
<evidence type="ECO:0008006" key="3">
    <source>
        <dbReference type="Google" id="ProtNLM"/>
    </source>
</evidence>
<dbReference type="InterPro" id="IPR038279">
    <property type="entry name" value="Ndc10_dom2_sf"/>
</dbReference>
<sequence length="754" mass="82398">MAAWAGKLVSHHVLGGNHNALAKIATLFNVLWRTATCNCCKSWTADDYKSAGSFHPAVSVKRRRQRDQRLQDTAAGEAKALGKRNHALGDTQRRGVCLSLLLEPTTAEQYGKNINLNTVWVMQFALESRGATARELAWSDMSVRTFPGMFHDDGNPARLLCTYITATKTAEGITRCIGALPHVDPWVCPVGAIADALVEWCHRPGGTPSAPPVDFTPVFKPNDAELTAAGVTPDLFREAGNNLFFRRWYRILTSTGPRGGRLKPMTYRHHSDRVRLLLMAMGVPDWMAKTHVLRAAAASMAKLRGVNELDNKDHGIWSVPIGGGPYENAIPNGPVVKALSGRRPDDVVAPTTPRLEVPVPEELQKTLCPWLEAEEKALSERVAANPVAQDEALKDLFDLIRWLRSVYFQTMAARLESTSIPPSAYINRIPLLQHPLFYTFRAQMASTLSAAGEVAAAAAAQIIPPMAQAVRVAVEAVAAASTAETRAIEERLSVRIDAGVAAVNAHTDEGVGRVITHTAAVGADVQSHMDSRFDALEQDLARQRELLARLLTDDIVRDPRSRALVRAELVRAPVPAAPTTATAQVLRSATEPAAPVTTPTPAPPISTQLLTDRRNVRTLQAAGKLAGVPIYESATECVPLLTLAEQPNWGVVLDQYVNGVDGRVSLMEAQQLFGKRWRLCPREPAARRNVIKTFSERSHLHRAFDVEYARRGHAVGKDRVLRDLKAKFPAEASLKAVLSRSKREYPVEKGGECV</sequence>
<evidence type="ECO:0000313" key="2">
    <source>
        <dbReference type="Proteomes" id="UP000218209"/>
    </source>
</evidence>
<dbReference type="Proteomes" id="UP000218209">
    <property type="component" value="Unassembled WGS sequence"/>
</dbReference>
<dbReference type="GO" id="GO:0003677">
    <property type="term" value="F:DNA binding"/>
    <property type="evidence" value="ECO:0007669"/>
    <property type="project" value="InterPro"/>
</dbReference>
<reference evidence="1 2" key="1">
    <citation type="submission" date="2017-03" db="EMBL/GenBank/DDBJ databases">
        <title>WGS assembly of Porphyra umbilicalis.</title>
        <authorList>
            <person name="Brawley S.H."/>
            <person name="Blouin N.A."/>
            <person name="Ficko-Blean E."/>
            <person name="Wheeler G.L."/>
            <person name="Lohr M."/>
            <person name="Goodson H.V."/>
            <person name="Jenkins J.W."/>
            <person name="Blaby-Haas C.E."/>
            <person name="Helliwell K.E."/>
            <person name="Chan C."/>
            <person name="Marriage T."/>
            <person name="Bhattacharya D."/>
            <person name="Klein A.S."/>
            <person name="Badis Y."/>
            <person name="Brodie J."/>
            <person name="Cao Y."/>
            <person name="Collen J."/>
            <person name="Dittami S.M."/>
            <person name="Gachon C.M."/>
            <person name="Green B.R."/>
            <person name="Karpowicz S."/>
            <person name="Kim J.W."/>
            <person name="Kudahl U."/>
            <person name="Lin S."/>
            <person name="Michel G."/>
            <person name="Mittag M."/>
            <person name="Olson B.J."/>
            <person name="Pangilinan J."/>
            <person name="Peng Y."/>
            <person name="Qiu H."/>
            <person name="Shu S."/>
            <person name="Singer J.T."/>
            <person name="Smith A.G."/>
            <person name="Sprecher B.N."/>
            <person name="Wagner V."/>
            <person name="Wang W."/>
            <person name="Wang Z.-Y."/>
            <person name="Yan J."/>
            <person name="Yarish C."/>
            <person name="Zoeuner-Riek S."/>
            <person name="Zhuang Y."/>
            <person name="Zou Y."/>
            <person name="Lindquist E.A."/>
            <person name="Grimwood J."/>
            <person name="Barry K."/>
            <person name="Rokhsar D.S."/>
            <person name="Schmutz J."/>
            <person name="Stiller J.W."/>
            <person name="Grossman A.R."/>
            <person name="Prochnik S.E."/>
        </authorList>
    </citation>
    <scope>NUCLEOTIDE SEQUENCE [LARGE SCALE GENOMIC DNA]</scope>
    <source>
        <strain evidence="1">4086291</strain>
    </source>
</reference>
<dbReference type="AlphaFoldDB" id="A0A1X6P0J1"/>
<keyword evidence="2" id="KW-1185">Reference proteome</keyword>
<name>A0A1X6P0J1_PORUM</name>
<dbReference type="EMBL" id="KV918955">
    <property type="protein sequence ID" value="OSX74280.1"/>
    <property type="molecule type" value="Genomic_DNA"/>
</dbReference>
<organism evidence="1 2">
    <name type="scientific">Porphyra umbilicalis</name>
    <name type="common">Purple laver</name>
    <name type="synonym">Red alga</name>
    <dbReference type="NCBI Taxonomy" id="2786"/>
    <lineage>
        <taxon>Eukaryota</taxon>
        <taxon>Rhodophyta</taxon>
        <taxon>Bangiophyceae</taxon>
        <taxon>Bangiales</taxon>
        <taxon>Bangiaceae</taxon>
        <taxon>Porphyra</taxon>
    </lineage>
</organism>
<protein>
    <recommendedName>
        <fullName evidence="3">Ndc10 domain-containing protein</fullName>
    </recommendedName>
</protein>
<gene>
    <name evidence="1" type="ORF">BU14_0297s0007</name>
</gene>
<proteinExistence type="predicted"/>
<accession>A0A1X6P0J1</accession>
<evidence type="ECO:0000313" key="1">
    <source>
        <dbReference type="EMBL" id="OSX74280.1"/>
    </source>
</evidence>